<organism evidence="2 3">
    <name type="scientific">Halocaridina rubra</name>
    <name type="common">Hawaiian red shrimp</name>
    <dbReference type="NCBI Taxonomy" id="373956"/>
    <lineage>
        <taxon>Eukaryota</taxon>
        <taxon>Metazoa</taxon>
        <taxon>Ecdysozoa</taxon>
        <taxon>Arthropoda</taxon>
        <taxon>Crustacea</taxon>
        <taxon>Multicrustacea</taxon>
        <taxon>Malacostraca</taxon>
        <taxon>Eumalacostraca</taxon>
        <taxon>Eucarida</taxon>
        <taxon>Decapoda</taxon>
        <taxon>Pleocyemata</taxon>
        <taxon>Caridea</taxon>
        <taxon>Atyoidea</taxon>
        <taxon>Atyidae</taxon>
        <taxon>Halocaridina</taxon>
    </lineage>
</organism>
<proteinExistence type="predicted"/>
<feature type="region of interest" description="Disordered" evidence="1">
    <location>
        <begin position="1"/>
        <end position="46"/>
    </location>
</feature>
<feature type="compositionally biased region" description="Polar residues" evidence="1">
    <location>
        <begin position="22"/>
        <end position="39"/>
    </location>
</feature>
<dbReference type="AlphaFoldDB" id="A0AAN8WS63"/>
<keyword evidence="3" id="KW-1185">Reference proteome</keyword>
<reference evidence="2 3" key="1">
    <citation type="submission" date="2023-11" db="EMBL/GenBank/DDBJ databases">
        <title>Halocaridina rubra genome assembly.</title>
        <authorList>
            <person name="Smith C."/>
        </authorList>
    </citation>
    <scope>NUCLEOTIDE SEQUENCE [LARGE SCALE GENOMIC DNA]</scope>
    <source>
        <strain evidence="2">EP-1</strain>
        <tissue evidence="2">Whole</tissue>
    </source>
</reference>
<evidence type="ECO:0000313" key="3">
    <source>
        <dbReference type="Proteomes" id="UP001381693"/>
    </source>
</evidence>
<evidence type="ECO:0000256" key="1">
    <source>
        <dbReference type="SAM" id="MobiDB-lite"/>
    </source>
</evidence>
<gene>
    <name evidence="2" type="ORF">SK128_010421</name>
</gene>
<evidence type="ECO:0000313" key="2">
    <source>
        <dbReference type="EMBL" id="KAK7066464.1"/>
    </source>
</evidence>
<dbReference type="EMBL" id="JAXCGZ010019179">
    <property type="protein sequence ID" value="KAK7066464.1"/>
    <property type="molecule type" value="Genomic_DNA"/>
</dbReference>
<protein>
    <submittedName>
        <fullName evidence="2">Uncharacterized protein</fullName>
    </submittedName>
</protein>
<accession>A0AAN8WS63</accession>
<dbReference type="Proteomes" id="UP001381693">
    <property type="component" value="Unassembled WGS sequence"/>
</dbReference>
<sequence>MSFGTNEQRKASLGQPTPMEAHNTTRSWRQENRNNSTPLDQDHIKNHPKSSVVIHKSTNKVKSSQIQLQKRLATSIDNNNFNSFAPRNSPCSVTTSQGPHHCPGARKIVTKALRWIKTTSKTTPNPPSLSTKQQTK</sequence>
<comment type="caution">
    <text evidence="2">The sequence shown here is derived from an EMBL/GenBank/DDBJ whole genome shotgun (WGS) entry which is preliminary data.</text>
</comment>
<feature type="region of interest" description="Disordered" evidence="1">
    <location>
        <begin position="117"/>
        <end position="136"/>
    </location>
</feature>
<name>A0AAN8WS63_HALRR</name>